<evidence type="ECO:0000256" key="6">
    <source>
        <dbReference type="ARBA" id="ARBA00022581"/>
    </source>
</evidence>
<evidence type="ECO:0000259" key="15">
    <source>
        <dbReference type="Pfam" id="PF10488"/>
    </source>
</evidence>
<evidence type="ECO:0000256" key="5">
    <source>
        <dbReference type="ARBA" id="ARBA00019072"/>
    </source>
</evidence>
<evidence type="ECO:0000256" key="12">
    <source>
        <dbReference type="ARBA" id="ARBA00031298"/>
    </source>
</evidence>
<dbReference type="GO" id="GO:0005783">
    <property type="term" value="C:endoplasmic reticulum"/>
    <property type="evidence" value="ECO:0007669"/>
    <property type="project" value="TreeGrafter"/>
</dbReference>
<dbReference type="GO" id="GO:0019888">
    <property type="term" value="F:protein phosphatase regulator activity"/>
    <property type="evidence" value="ECO:0007669"/>
    <property type="project" value="TreeGrafter"/>
</dbReference>
<evidence type="ECO:0000256" key="2">
    <source>
        <dbReference type="ARBA" id="ARBA00007512"/>
    </source>
</evidence>
<accession>V4A4E2</accession>
<keyword evidence="8" id="KW-1114">Inhibition of host interferon signaling pathway by virus</keyword>
<evidence type="ECO:0000256" key="3">
    <source>
        <dbReference type="ARBA" id="ARBA00010161"/>
    </source>
</evidence>
<name>V4A4E2_LOTGI</name>
<feature type="region of interest" description="Disordered" evidence="14">
    <location>
        <begin position="191"/>
        <end position="221"/>
    </location>
</feature>
<dbReference type="CTD" id="20249248"/>
<keyword evidence="11" id="KW-0899">Viral immunoevasion</keyword>
<protein>
    <recommendedName>
        <fullName evidence="5">Protein DP71L</fullName>
    </recommendedName>
    <alternativeName>
        <fullName evidence="12">MyD116 homolog</fullName>
    </alternativeName>
</protein>
<evidence type="ECO:0000256" key="9">
    <source>
        <dbReference type="ARBA" id="ARBA00022921"/>
    </source>
</evidence>
<evidence type="ECO:0000256" key="1">
    <source>
        <dbReference type="ARBA" id="ARBA00003756"/>
    </source>
</evidence>
<comment type="similarity">
    <text evidence="3">Belongs to the PPP1R15 family.</text>
</comment>
<keyword evidence="13" id="KW-0175">Coiled coil</keyword>
<evidence type="ECO:0000256" key="10">
    <source>
        <dbReference type="ARBA" id="ARBA00023258"/>
    </source>
</evidence>
<keyword evidence="10" id="KW-0922">Interferon antiviral system evasion</keyword>
<dbReference type="GeneID" id="20249248"/>
<proteinExistence type="inferred from homology"/>
<dbReference type="InterPro" id="IPR019523">
    <property type="entry name" value="Prot_Pase1_reg-su15A/B_C"/>
</dbReference>
<dbReference type="PANTHER" id="PTHR16489">
    <property type="entry name" value="GH11727P"/>
    <property type="match status" value="1"/>
</dbReference>
<organism evidence="16 17">
    <name type="scientific">Lottia gigantea</name>
    <name type="common">Giant owl limpet</name>
    <dbReference type="NCBI Taxonomy" id="225164"/>
    <lineage>
        <taxon>Eukaryota</taxon>
        <taxon>Metazoa</taxon>
        <taxon>Spiralia</taxon>
        <taxon>Lophotrochozoa</taxon>
        <taxon>Mollusca</taxon>
        <taxon>Gastropoda</taxon>
        <taxon>Patellogastropoda</taxon>
        <taxon>Lottioidea</taxon>
        <taxon>Lottiidae</taxon>
        <taxon>Lottia</taxon>
    </lineage>
</organism>
<evidence type="ECO:0000256" key="7">
    <source>
        <dbReference type="ARBA" id="ARBA00022632"/>
    </source>
</evidence>
<dbReference type="GO" id="GO:0051246">
    <property type="term" value="P:regulation of protein metabolic process"/>
    <property type="evidence" value="ECO:0007669"/>
    <property type="project" value="UniProtKB-ARBA"/>
</dbReference>
<keyword evidence="6" id="KW-0945">Host-virus interaction</keyword>
<feature type="coiled-coil region" evidence="13">
    <location>
        <begin position="578"/>
        <end position="605"/>
    </location>
</feature>
<feature type="compositionally biased region" description="Polar residues" evidence="14">
    <location>
        <begin position="209"/>
        <end position="218"/>
    </location>
</feature>
<feature type="region of interest" description="Disordered" evidence="14">
    <location>
        <begin position="405"/>
        <end position="431"/>
    </location>
</feature>
<feature type="domain" description="Protein phosphatase 1 regulatory subunit 15A/B C-terminal" evidence="15">
    <location>
        <begin position="450"/>
        <end position="615"/>
    </location>
</feature>
<dbReference type="AlphaFoldDB" id="V4A4E2"/>
<sequence>MWFKNLSNSINNTLNRPSKLLRLDSTGETTKENCDYMPTIQVISSHIPKNVTAKKSCFDFSPQQPPWSLGLVNNMGSCGFMNNFSGKYRGKEREIIRKEAENVKMPIEKMRKAEVETRSCSSWPNHERTSKMHQNGFWTNPRNFNSLKVPADSPWLKVNSGYFQPHKGSYNNYHSHFWGSRNNFCDKNNSSNHRVKTKHKRLPDENPKTVRNTSNHSSVEPKPLVCDVGSKGFSEVKPVIKDISSSISPKPTIVVWQTFFKMSNQLRKKLENFQIQCEPNSQQIRITEMATPASVTIPSAINCQTSSQSSKPQIHLSIIGGKCQSKQQTPPNSVCSQSKINQDCQSNRTTPTDSNQSKQNCDSKSAQEKNCSLCMAYMSRVDPKCTEFPKSAGCNHSIILLRVRDTPKKTKKRKNQKEKTDVNKTSPSSFIVGVNSSDSPENSHIFQFISHDSESDDSWDSFDDDEDETDSAACDWSKLEMDKLFPGSNGLFNPIKFNVHISQSDSETSDSSSPTNNYLDSINLSWNIHIVEDQSKDSTCRKSKTQKKVRFEEGEKLTTVYQMVAWSFAYRASRKGPWEQYARDRERFQRKIRDLEEVLSQILIDSHRSKIFNSLCAKTD</sequence>
<evidence type="ECO:0000256" key="14">
    <source>
        <dbReference type="SAM" id="MobiDB-lite"/>
    </source>
</evidence>
<dbReference type="OrthoDB" id="5976067at2759"/>
<evidence type="ECO:0000256" key="13">
    <source>
        <dbReference type="SAM" id="Coils"/>
    </source>
</evidence>
<evidence type="ECO:0000256" key="11">
    <source>
        <dbReference type="ARBA" id="ARBA00023280"/>
    </source>
</evidence>
<comment type="function">
    <text evidence="1">Interacts with the host phosphatase PP1 catalytic subunit (PPP1CB) and recruits it to dephosphorylate EIF2S1/eIF2alpha and therefore restores the host translation that has been shut-down by the host. Also inhibits the EIF2S1/eIF2alpha-ATF4-DDIT3/CHOP pathway.</text>
</comment>
<comment type="similarity">
    <text evidence="2">Belongs to the asfivirus DP71L family.</text>
</comment>
<dbReference type="RefSeq" id="XP_009057641.1">
    <property type="nucleotide sequence ID" value="XM_009059393.1"/>
</dbReference>
<keyword evidence="9" id="KW-0426">Late protein</keyword>
<feature type="region of interest" description="Disordered" evidence="14">
    <location>
        <begin position="324"/>
        <end position="362"/>
    </location>
</feature>
<dbReference type="KEGG" id="lgi:LOTGIDRAFT_233378"/>
<evidence type="ECO:0000256" key="4">
    <source>
        <dbReference type="ARBA" id="ARBA00011204"/>
    </source>
</evidence>
<keyword evidence="17" id="KW-1185">Reference proteome</keyword>
<dbReference type="EMBL" id="KB202237">
    <property type="protein sequence ID" value="ESO91572.1"/>
    <property type="molecule type" value="Genomic_DNA"/>
</dbReference>
<evidence type="ECO:0000313" key="17">
    <source>
        <dbReference type="Proteomes" id="UP000030746"/>
    </source>
</evidence>
<dbReference type="Pfam" id="PF10488">
    <property type="entry name" value="PP1c_bdg"/>
    <property type="match status" value="1"/>
</dbReference>
<dbReference type="Proteomes" id="UP000030746">
    <property type="component" value="Unassembled WGS sequence"/>
</dbReference>
<keyword evidence="7" id="KW-1090">Inhibition of host innate immune response by virus</keyword>
<comment type="subunit">
    <text evidence="4">Interacts (via C-terminus) with host PPP1CB.</text>
</comment>
<dbReference type="InterPro" id="IPR051254">
    <property type="entry name" value="PPP1R15"/>
</dbReference>
<dbReference type="GO" id="GO:0039502">
    <property type="term" value="P:symbiont-mediated suppression of host type I interferon-mediated signaling pathway"/>
    <property type="evidence" value="ECO:0007669"/>
    <property type="project" value="UniProtKB-KW"/>
</dbReference>
<evidence type="ECO:0000256" key="8">
    <source>
        <dbReference type="ARBA" id="ARBA00022830"/>
    </source>
</evidence>
<evidence type="ECO:0000313" key="16">
    <source>
        <dbReference type="EMBL" id="ESO91572.1"/>
    </source>
</evidence>
<reference evidence="16 17" key="1">
    <citation type="journal article" date="2013" name="Nature">
        <title>Insights into bilaterian evolution from three spiralian genomes.</title>
        <authorList>
            <person name="Simakov O."/>
            <person name="Marletaz F."/>
            <person name="Cho S.J."/>
            <person name="Edsinger-Gonzales E."/>
            <person name="Havlak P."/>
            <person name="Hellsten U."/>
            <person name="Kuo D.H."/>
            <person name="Larsson T."/>
            <person name="Lv J."/>
            <person name="Arendt D."/>
            <person name="Savage R."/>
            <person name="Osoegawa K."/>
            <person name="de Jong P."/>
            <person name="Grimwood J."/>
            <person name="Chapman J.A."/>
            <person name="Shapiro H."/>
            <person name="Aerts A."/>
            <person name="Otillar R.P."/>
            <person name="Terry A.Y."/>
            <person name="Boore J.L."/>
            <person name="Grigoriev I.V."/>
            <person name="Lindberg D.R."/>
            <person name="Seaver E.C."/>
            <person name="Weisblat D.A."/>
            <person name="Putnam N.H."/>
            <person name="Rokhsar D.S."/>
        </authorList>
    </citation>
    <scope>NUCLEOTIDE SEQUENCE [LARGE SCALE GENOMIC DNA]</scope>
</reference>
<dbReference type="GO" id="GO:0000164">
    <property type="term" value="C:protein phosphatase type 1 complex"/>
    <property type="evidence" value="ECO:0007669"/>
    <property type="project" value="TreeGrafter"/>
</dbReference>
<dbReference type="GO" id="GO:0034976">
    <property type="term" value="P:response to endoplasmic reticulum stress"/>
    <property type="evidence" value="ECO:0007669"/>
    <property type="project" value="TreeGrafter"/>
</dbReference>
<dbReference type="HOGENOM" id="CLU_440963_0_0_1"/>
<gene>
    <name evidence="16" type="ORF">LOTGIDRAFT_233378</name>
</gene>
<dbReference type="PANTHER" id="PTHR16489:SF12">
    <property type="entry name" value="GH11727P"/>
    <property type="match status" value="1"/>
</dbReference>